<organism evidence="2 3">
    <name type="scientific">Cellulomonas xiejunii</name>
    <dbReference type="NCBI Taxonomy" id="2968083"/>
    <lineage>
        <taxon>Bacteria</taxon>
        <taxon>Bacillati</taxon>
        <taxon>Actinomycetota</taxon>
        <taxon>Actinomycetes</taxon>
        <taxon>Micrococcales</taxon>
        <taxon>Cellulomonadaceae</taxon>
        <taxon>Cellulomonas</taxon>
    </lineage>
</organism>
<evidence type="ECO:0000256" key="1">
    <source>
        <dbReference type="SAM" id="SignalP"/>
    </source>
</evidence>
<dbReference type="Proteomes" id="UP001316384">
    <property type="component" value="Chromosome"/>
</dbReference>
<reference evidence="2 3" key="1">
    <citation type="submission" date="2022-07" db="EMBL/GenBank/DDBJ databases">
        <title>Novel species in genus cellulomonas.</title>
        <authorList>
            <person name="Ye L."/>
        </authorList>
    </citation>
    <scope>NUCLEOTIDE SEQUENCE [LARGE SCALE GENOMIC DNA]</scope>
    <source>
        <strain evidence="3">zg-B89</strain>
    </source>
</reference>
<keyword evidence="3" id="KW-1185">Reference proteome</keyword>
<proteinExistence type="predicted"/>
<evidence type="ECO:0008006" key="4">
    <source>
        <dbReference type="Google" id="ProtNLM"/>
    </source>
</evidence>
<feature type="signal peptide" evidence="1">
    <location>
        <begin position="1"/>
        <end position="24"/>
    </location>
</feature>
<protein>
    <recommendedName>
        <fullName evidence="4">Lipoprotein</fullName>
    </recommendedName>
</protein>
<accession>A0ABY5KNZ3</accession>
<keyword evidence="1" id="KW-0732">Signal</keyword>
<name>A0ABY5KNZ3_9CELL</name>
<dbReference type="EMBL" id="CP101987">
    <property type="protein sequence ID" value="UUI70881.1"/>
    <property type="molecule type" value="Genomic_DNA"/>
</dbReference>
<gene>
    <name evidence="2" type="ORF">NP048_13925</name>
</gene>
<evidence type="ECO:0000313" key="2">
    <source>
        <dbReference type="EMBL" id="UUI70881.1"/>
    </source>
</evidence>
<evidence type="ECO:0000313" key="3">
    <source>
        <dbReference type="Proteomes" id="UP001316384"/>
    </source>
</evidence>
<dbReference type="RefSeq" id="WP_227576217.1">
    <property type="nucleotide sequence ID" value="NZ_CP101987.1"/>
</dbReference>
<sequence>MRRRPRTAVLAVVLALAGTTPGCARLRDYDDAARGDTVTRVYRLLGVVDRTVEQNASVTDDELVDLLATAVADSSTGTFDLVGAPGRRTTWHSVVTGAADGPLKSQVLAAACFEVVVDRDAGPAVTTDDLPCPDEVVEDLQDMSSEADIVLVADLSPRPTE</sequence>
<feature type="chain" id="PRO_5046565106" description="Lipoprotein" evidence="1">
    <location>
        <begin position="25"/>
        <end position="161"/>
    </location>
</feature>